<proteinExistence type="predicted"/>
<keyword evidence="2" id="KW-1185">Reference proteome</keyword>
<evidence type="ECO:0000313" key="1">
    <source>
        <dbReference type="EMBL" id="KAF2765779.1"/>
    </source>
</evidence>
<dbReference type="AlphaFoldDB" id="A0A6G1KZR6"/>
<name>A0A6G1KZR6_9PEZI</name>
<sequence>MAAQTTFTYLDERTSRIMTHGPHTKRCFLRSCHVRFSASPGVCAICQCDLTPDLDGVIDTDDLLARNRERSEVSGDPTLCPACRTPWYDTEHDLQRAWVAHKAPEYLQVPKFNLYRKYGAPSVDVHLDAKSLVFAILVAAESILTSPLKVHAELSRTAGQKDGKALVAGMIELVRNMNGVVRNLNTICEQLFCRGLKKMVGGHQETMELLDFADRVAAHSTCLYFLMNYSPDQMGPL</sequence>
<gene>
    <name evidence="1" type="ORF">EJ03DRAFT_377534</name>
</gene>
<dbReference type="EMBL" id="ML995884">
    <property type="protein sequence ID" value="KAF2765779.1"/>
    <property type="molecule type" value="Genomic_DNA"/>
</dbReference>
<dbReference type="Proteomes" id="UP000799436">
    <property type="component" value="Unassembled WGS sequence"/>
</dbReference>
<evidence type="ECO:0000313" key="2">
    <source>
        <dbReference type="Proteomes" id="UP000799436"/>
    </source>
</evidence>
<accession>A0A6G1KZR6</accession>
<reference evidence="1" key="1">
    <citation type="journal article" date="2020" name="Stud. Mycol.">
        <title>101 Dothideomycetes genomes: a test case for predicting lifestyles and emergence of pathogens.</title>
        <authorList>
            <person name="Haridas S."/>
            <person name="Albert R."/>
            <person name="Binder M."/>
            <person name="Bloem J."/>
            <person name="Labutti K."/>
            <person name="Salamov A."/>
            <person name="Andreopoulos B."/>
            <person name="Baker S."/>
            <person name="Barry K."/>
            <person name="Bills G."/>
            <person name="Bluhm B."/>
            <person name="Cannon C."/>
            <person name="Castanera R."/>
            <person name="Culley D."/>
            <person name="Daum C."/>
            <person name="Ezra D."/>
            <person name="Gonzalez J."/>
            <person name="Henrissat B."/>
            <person name="Kuo A."/>
            <person name="Liang C."/>
            <person name="Lipzen A."/>
            <person name="Lutzoni F."/>
            <person name="Magnuson J."/>
            <person name="Mondo S."/>
            <person name="Nolan M."/>
            <person name="Ohm R."/>
            <person name="Pangilinan J."/>
            <person name="Park H.-J."/>
            <person name="Ramirez L."/>
            <person name="Alfaro M."/>
            <person name="Sun H."/>
            <person name="Tritt A."/>
            <person name="Yoshinaga Y."/>
            <person name="Zwiers L.-H."/>
            <person name="Turgeon B."/>
            <person name="Goodwin S."/>
            <person name="Spatafora J."/>
            <person name="Crous P."/>
            <person name="Grigoriev I."/>
        </authorList>
    </citation>
    <scope>NUCLEOTIDE SEQUENCE</scope>
    <source>
        <strain evidence="1">CBS 116005</strain>
    </source>
</reference>
<protein>
    <submittedName>
        <fullName evidence="1">Uncharacterized protein</fullName>
    </submittedName>
</protein>
<dbReference type="OrthoDB" id="10302951at2759"/>
<organism evidence="1 2">
    <name type="scientific">Teratosphaeria nubilosa</name>
    <dbReference type="NCBI Taxonomy" id="161662"/>
    <lineage>
        <taxon>Eukaryota</taxon>
        <taxon>Fungi</taxon>
        <taxon>Dikarya</taxon>
        <taxon>Ascomycota</taxon>
        <taxon>Pezizomycotina</taxon>
        <taxon>Dothideomycetes</taxon>
        <taxon>Dothideomycetidae</taxon>
        <taxon>Mycosphaerellales</taxon>
        <taxon>Teratosphaeriaceae</taxon>
        <taxon>Teratosphaeria</taxon>
    </lineage>
</organism>